<keyword evidence="11" id="KW-1185">Reference proteome</keyword>
<dbReference type="GO" id="GO:0016020">
    <property type="term" value="C:membrane"/>
    <property type="evidence" value="ECO:0007669"/>
    <property type="project" value="UniProtKB-SubCell"/>
</dbReference>
<dbReference type="PANTHER" id="PTHR14360">
    <property type="entry name" value="PROTEIN FMP32, MITOCHONDRIAL"/>
    <property type="match status" value="1"/>
</dbReference>
<keyword evidence="3 9" id="KW-0812">Transmembrane</keyword>
<evidence type="ECO:0000256" key="2">
    <source>
        <dbReference type="ARBA" id="ARBA00004370"/>
    </source>
</evidence>
<proteinExistence type="predicted"/>
<accession>A0A2T9ZF81</accession>
<keyword evidence="7 9" id="KW-0472">Membrane</keyword>
<dbReference type="PANTHER" id="PTHR14360:SF12">
    <property type="entry name" value="MOZ PROTEIN REPRESENTS A CHROMATIN-ASSOCIATED ACETYLTRANSFERASE"/>
    <property type="match status" value="1"/>
</dbReference>
<organism evidence="10 11">
    <name type="scientific">Smittium megazygosporum</name>
    <dbReference type="NCBI Taxonomy" id="133381"/>
    <lineage>
        <taxon>Eukaryota</taxon>
        <taxon>Fungi</taxon>
        <taxon>Fungi incertae sedis</taxon>
        <taxon>Zoopagomycota</taxon>
        <taxon>Kickxellomycotina</taxon>
        <taxon>Harpellomycetes</taxon>
        <taxon>Harpellales</taxon>
        <taxon>Legeriomycetaceae</taxon>
        <taxon>Smittium</taxon>
    </lineage>
</organism>
<evidence type="ECO:0000256" key="6">
    <source>
        <dbReference type="ARBA" id="ARBA00023128"/>
    </source>
</evidence>
<feature type="compositionally biased region" description="Basic and acidic residues" evidence="8">
    <location>
        <begin position="154"/>
        <end position="178"/>
    </location>
</feature>
<dbReference type="Proteomes" id="UP000245609">
    <property type="component" value="Unassembled WGS sequence"/>
</dbReference>
<evidence type="ECO:0000256" key="8">
    <source>
        <dbReference type="SAM" id="MobiDB-lite"/>
    </source>
</evidence>
<dbReference type="AlphaFoldDB" id="A0A2T9ZF81"/>
<feature type="compositionally biased region" description="Polar residues" evidence="8">
    <location>
        <begin position="191"/>
        <end position="202"/>
    </location>
</feature>
<evidence type="ECO:0000256" key="4">
    <source>
        <dbReference type="ARBA" id="ARBA00022989"/>
    </source>
</evidence>
<evidence type="ECO:0000256" key="5">
    <source>
        <dbReference type="ARBA" id="ARBA00023054"/>
    </source>
</evidence>
<gene>
    <name evidence="10" type="ORF">BB560_002265</name>
</gene>
<keyword evidence="4 9" id="KW-1133">Transmembrane helix</keyword>
<dbReference type="EMBL" id="MBFS01000255">
    <property type="protein sequence ID" value="PVV03263.1"/>
    <property type="molecule type" value="Genomic_DNA"/>
</dbReference>
<name>A0A2T9ZF81_9FUNG</name>
<feature type="region of interest" description="Disordered" evidence="8">
    <location>
        <begin position="150"/>
        <end position="225"/>
    </location>
</feature>
<feature type="transmembrane region" description="Helical" evidence="9">
    <location>
        <begin position="403"/>
        <end position="423"/>
    </location>
</feature>
<evidence type="ECO:0000256" key="3">
    <source>
        <dbReference type="ARBA" id="ARBA00022692"/>
    </source>
</evidence>
<comment type="caution">
    <text evidence="10">The sequence shown here is derived from an EMBL/GenBank/DDBJ whole genome shotgun (WGS) entry which is preliminary data.</text>
</comment>
<evidence type="ECO:0000313" key="10">
    <source>
        <dbReference type="EMBL" id="PVV03263.1"/>
    </source>
</evidence>
<feature type="compositionally biased region" description="Basic and acidic residues" evidence="8">
    <location>
        <begin position="211"/>
        <end position="225"/>
    </location>
</feature>
<feature type="compositionally biased region" description="Low complexity" evidence="8">
    <location>
        <begin position="181"/>
        <end position="190"/>
    </location>
</feature>
<dbReference type="GO" id="GO:0005739">
    <property type="term" value="C:mitochondrion"/>
    <property type="evidence" value="ECO:0007669"/>
    <property type="project" value="UniProtKB-SubCell"/>
</dbReference>
<dbReference type="OrthoDB" id="1552at2759"/>
<protein>
    <submittedName>
        <fullName evidence="10">Uncharacterized protein</fullName>
    </submittedName>
</protein>
<sequence>MSVYRQSTLRFASKNELSSLDTPCIKKSSLLKLSKTSTRLNFDSSVLILHRSHIKGLNTNVSFLNRGDRQKHSLETNCATKLISQRPLHRTFSALKNPDNLYTRSAEDSYSLKKIQDNKQLLSEKPNKTEKKLVKINKFESADEVEEWVVENESNVKDPNSRGKIEETHEIVDTDLKNKTSKSSSIPESSGIAQTQQKSAASELNDAKNPGIKEENDTGSSKSERLLGVDKEEQYMIEYARMALGGTLYPFDTAQANQVLIQAGLDEGKSLAIIESIRSIMIKKLASSMQKQPTADEIEKSYYKIKADLQYLRTEMLMMRKNNQSILLSEFATTSREREGLSQQIKDEISNLRSEILISLNDRKYNRNITFKNLEMLYQENQKKYYAMLEDCRTELESTKLGIIRQALFLIFSTGIVVFFFPLSSKKDQSKNPSPQNQAQEPYYSNSGKGVIEF</sequence>
<keyword evidence="5" id="KW-0175">Coiled coil</keyword>
<comment type="subcellular location">
    <subcellularLocation>
        <location evidence="2">Membrane</location>
    </subcellularLocation>
    <subcellularLocation>
        <location evidence="1">Mitochondrion</location>
    </subcellularLocation>
</comment>
<feature type="compositionally biased region" description="Polar residues" evidence="8">
    <location>
        <begin position="431"/>
        <end position="448"/>
    </location>
</feature>
<evidence type="ECO:0000256" key="1">
    <source>
        <dbReference type="ARBA" id="ARBA00004173"/>
    </source>
</evidence>
<reference evidence="10 11" key="1">
    <citation type="journal article" date="2018" name="MBio">
        <title>Comparative Genomics Reveals the Core Gene Toolbox for the Fungus-Insect Symbiosis.</title>
        <authorList>
            <person name="Wang Y."/>
            <person name="Stata M."/>
            <person name="Wang W."/>
            <person name="Stajich J.E."/>
            <person name="White M.M."/>
            <person name="Moncalvo J.M."/>
        </authorList>
    </citation>
    <scope>NUCLEOTIDE SEQUENCE [LARGE SCALE GENOMIC DNA]</scope>
    <source>
        <strain evidence="10 11">SC-DP-2</strain>
    </source>
</reference>
<feature type="region of interest" description="Disordered" evidence="8">
    <location>
        <begin position="426"/>
        <end position="454"/>
    </location>
</feature>
<evidence type="ECO:0000256" key="9">
    <source>
        <dbReference type="SAM" id="Phobius"/>
    </source>
</evidence>
<dbReference type="STRING" id="133381.A0A2T9ZF81"/>
<dbReference type="Pfam" id="PF07798">
    <property type="entry name" value="CCDC90-like"/>
    <property type="match status" value="1"/>
</dbReference>
<evidence type="ECO:0000256" key="7">
    <source>
        <dbReference type="ARBA" id="ARBA00023136"/>
    </source>
</evidence>
<evidence type="ECO:0000313" key="11">
    <source>
        <dbReference type="Proteomes" id="UP000245609"/>
    </source>
</evidence>
<keyword evidence="6" id="KW-0496">Mitochondrion</keyword>
<dbReference type="InterPro" id="IPR024461">
    <property type="entry name" value="CCDC90-like"/>
</dbReference>